<proteinExistence type="predicted"/>
<dbReference type="AlphaFoldDB" id="A0A7S0TDW0"/>
<feature type="compositionally biased region" description="Low complexity" evidence="1">
    <location>
        <begin position="1"/>
        <end position="17"/>
    </location>
</feature>
<name>A0A7S0TDW0_9STRA</name>
<sequence>MGNPSGRRSSSDDNSNNALPMTQIQEPPRPHPNRLISPSPTSSNHNNSNDYSASIPPSSPAISSTSSQQQSATTTTTTNNNNFIHSPSPYYGHHSPQSHGSSPSSVTWASQPLTVQPVTSKVPTQ</sequence>
<feature type="region of interest" description="Disordered" evidence="1">
    <location>
        <begin position="1"/>
        <end position="125"/>
    </location>
</feature>
<feature type="compositionally biased region" description="Polar residues" evidence="1">
    <location>
        <begin position="106"/>
        <end position="125"/>
    </location>
</feature>
<organism evidence="2">
    <name type="scientific">Skeletonema marinoi</name>
    <dbReference type="NCBI Taxonomy" id="267567"/>
    <lineage>
        <taxon>Eukaryota</taxon>
        <taxon>Sar</taxon>
        <taxon>Stramenopiles</taxon>
        <taxon>Ochrophyta</taxon>
        <taxon>Bacillariophyta</taxon>
        <taxon>Coscinodiscophyceae</taxon>
        <taxon>Thalassiosirophycidae</taxon>
        <taxon>Thalassiosirales</taxon>
        <taxon>Skeletonemataceae</taxon>
        <taxon>Skeletonema</taxon>
        <taxon>Skeletonema marinoi-dohrnii complex</taxon>
    </lineage>
</organism>
<gene>
    <name evidence="2" type="ORF">SMAR0319_LOCUS564</name>
</gene>
<evidence type="ECO:0000313" key="2">
    <source>
        <dbReference type="EMBL" id="CAD8733415.1"/>
    </source>
</evidence>
<protein>
    <submittedName>
        <fullName evidence="2">Uncharacterized protein</fullName>
    </submittedName>
</protein>
<feature type="compositionally biased region" description="Low complexity" evidence="1">
    <location>
        <begin position="37"/>
        <end position="78"/>
    </location>
</feature>
<feature type="compositionally biased region" description="Low complexity" evidence="1">
    <location>
        <begin position="92"/>
        <end position="105"/>
    </location>
</feature>
<dbReference type="EMBL" id="HBFJ01000753">
    <property type="protein sequence ID" value="CAD8733415.1"/>
    <property type="molecule type" value="Transcribed_RNA"/>
</dbReference>
<reference evidence="2" key="1">
    <citation type="submission" date="2021-01" db="EMBL/GenBank/DDBJ databases">
        <authorList>
            <person name="Corre E."/>
            <person name="Pelletier E."/>
            <person name="Niang G."/>
            <person name="Scheremetjew M."/>
            <person name="Finn R."/>
            <person name="Kale V."/>
            <person name="Holt S."/>
            <person name="Cochrane G."/>
            <person name="Meng A."/>
            <person name="Brown T."/>
            <person name="Cohen L."/>
        </authorList>
    </citation>
    <scope>NUCLEOTIDE SEQUENCE</scope>
    <source>
        <strain evidence="2">SM1012Hels-07</strain>
    </source>
</reference>
<evidence type="ECO:0000256" key="1">
    <source>
        <dbReference type="SAM" id="MobiDB-lite"/>
    </source>
</evidence>
<accession>A0A7S0TDW0</accession>